<dbReference type="RefSeq" id="WP_085053810.1">
    <property type="nucleotide sequence ID" value="NZ_LNQR01000129.1"/>
</dbReference>
<dbReference type="InterPro" id="IPR035965">
    <property type="entry name" value="PAS-like_dom_sf"/>
</dbReference>
<dbReference type="SMART" id="SM00387">
    <property type="entry name" value="HATPase_c"/>
    <property type="match status" value="1"/>
</dbReference>
<accession>A0ABR5SB01</accession>
<dbReference type="InterPro" id="IPR003594">
    <property type="entry name" value="HATPase_dom"/>
</dbReference>
<dbReference type="CDD" id="cd00130">
    <property type="entry name" value="PAS"/>
    <property type="match status" value="2"/>
</dbReference>
<feature type="domain" description="PAS" evidence="11">
    <location>
        <begin position="352"/>
        <end position="398"/>
    </location>
</feature>
<evidence type="ECO:0000259" key="11">
    <source>
        <dbReference type="PROSITE" id="PS50112"/>
    </source>
</evidence>
<dbReference type="Gene3D" id="1.10.287.130">
    <property type="match status" value="1"/>
</dbReference>
<dbReference type="InterPro" id="IPR000700">
    <property type="entry name" value="PAS-assoc_C"/>
</dbReference>
<feature type="domain" description="Histidine kinase" evidence="10">
    <location>
        <begin position="512"/>
        <end position="725"/>
    </location>
</feature>
<evidence type="ECO:0000256" key="8">
    <source>
        <dbReference type="ARBA" id="ARBA00023012"/>
    </source>
</evidence>
<keyword evidence="6 13" id="KW-0418">Kinase</keyword>
<gene>
    <name evidence="13" type="ORF">ASN18_3209</name>
</gene>
<dbReference type="PROSITE" id="PS50109">
    <property type="entry name" value="HIS_KIN"/>
    <property type="match status" value="1"/>
</dbReference>
<keyword evidence="3" id="KW-0597">Phosphoprotein</keyword>
<dbReference type="EC" id="2.7.13.3" evidence="2"/>
<evidence type="ECO:0000256" key="7">
    <source>
        <dbReference type="ARBA" id="ARBA00022840"/>
    </source>
</evidence>
<dbReference type="InterPro" id="IPR000014">
    <property type="entry name" value="PAS"/>
</dbReference>
<keyword evidence="14" id="KW-1185">Reference proteome</keyword>
<dbReference type="InterPro" id="IPR005467">
    <property type="entry name" value="His_kinase_dom"/>
</dbReference>
<dbReference type="Gene3D" id="3.30.450.20">
    <property type="entry name" value="PAS domain"/>
    <property type="match status" value="2"/>
</dbReference>
<evidence type="ECO:0000256" key="2">
    <source>
        <dbReference type="ARBA" id="ARBA00012438"/>
    </source>
</evidence>
<keyword evidence="5" id="KW-0547">Nucleotide-binding</keyword>
<dbReference type="PANTHER" id="PTHR43065:SF10">
    <property type="entry name" value="PEROXIDE STRESS-ACTIVATED HISTIDINE KINASE MAK3"/>
    <property type="match status" value="1"/>
</dbReference>
<dbReference type="Gene3D" id="3.30.565.10">
    <property type="entry name" value="Histidine kinase-like ATPase, C-terminal domain"/>
    <property type="match status" value="1"/>
</dbReference>
<dbReference type="EMBL" id="LNQR01000129">
    <property type="protein sequence ID" value="KWT75609.1"/>
    <property type="molecule type" value="Genomic_DNA"/>
</dbReference>
<evidence type="ECO:0000256" key="9">
    <source>
        <dbReference type="SAM" id="Coils"/>
    </source>
</evidence>
<dbReference type="PROSITE" id="PS50113">
    <property type="entry name" value="PAC"/>
    <property type="match status" value="2"/>
</dbReference>
<dbReference type="SMART" id="SM00086">
    <property type="entry name" value="PAC"/>
    <property type="match status" value="2"/>
</dbReference>
<keyword evidence="4 13" id="KW-0808">Transferase</keyword>
<evidence type="ECO:0000256" key="3">
    <source>
        <dbReference type="ARBA" id="ARBA00022553"/>
    </source>
</evidence>
<organism evidence="13 14">
    <name type="scientific">Candidatus Magnetominusculus xianensis</name>
    <dbReference type="NCBI Taxonomy" id="1748249"/>
    <lineage>
        <taxon>Bacteria</taxon>
        <taxon>Pseudomonadati</taxon>
        <taxon>Nitrospirota</taxon>
        <taxon>Nitrospiria</taxon>
        <taxon>Nitrospirales</taxon>
        <taxon>Nitrospiraceae</taxon>
        <taxon>Candidatus Magnetominusculus</taxon>
    </lineage>
</organism>
<dbReference type="Pfam" id="PF13426">
    <property type="entry name" value="PAS_9"/>
    <property type="match status" value="2"/>
</dbReference>
<dbReference type="InterPro" id="IPR036890">
    <property type="entry name" value="HATPase_C_sf"/>
</dbReference>
<dbReference type="Pfam" id="PF13185">
    <property type="entry name" value="GAF_2"/>
    <property type="match status" value="1"/>
</dbReference>
<reference evidence="13 14" key="1">
    <citation type="submission" date="2015-11" db="EMBL/GenBank/DDBJ databases">
        <authorList>
            <person name="Lin W."/>
        </authorList>
    </citation>
    <scope>NUCLEOTIDE SEQUENCE [LARGE SCALE GENOMIC DNA]</scope>
    <source>
        <strain evidence="13 14">HCH-1</strain>
    </source>
</reference>
<keyword evidence="7" id="KW-0067">ATP-binding</keyword>
<dbReference type="SMART" id="SM00091">
    <property type="entry name" value="PAS"/>
    <property type="match status" value="2"/>
</dbReference>
<dbReference type="Pfam" id="PF02518">
    <property type="entry name" value="HATPase_c"/>
    <property type="match status" value="1"/>
</dbReference>
<dbReference type="SMART" id="SM00065">
    <property type="entry name" value="GAF"/>
    <property type="match status" value="1"/>
</dbReference>
<dbReference type="GO" id="GO:0004673">
    <property type="term" value="F:protein histidine kinase activity"/>
    <property type="evidence" value="ECO:0007669"/>
    <property type="project" value="UniProtKB-EC"/>
</dbReference>
<evidence type="ECO:0000256" key="1">
    <source>
        <dbReference type="ARBA" id="ARBA00000085"/>
    </source>
</evidence>
<dbReference type="InterPro" id="IPR003018">
    <property type="entry name" value="GAF"/>
</dbReference>
<evidence type="ECO:0000259" key="12">
    <source>
        <dbReference type="PROSITE" id="PS50113"/>
    </source>
</evidence>
<proteinExistence type="predicted"/>
<feature type="domain" description="PAS" evidence="11">
    <location>
        <begin position="199"/>
        <end position="269"/>
    </location>
</feature>
<evidence type="ECO:0000313" key="13">
    <source>
        <dbReference type="EMBL" id="KWT75609.1"/>
    </source>
</evidence>
<dbReference type="Gene3D" id="3.30.450.40">
    <property type="match status" value="1"/>
</dbReference>
<dbReference type="SUPFAM" id="SSF47384">
    <property type="entry name" value="Homodimeric domain of signal transducing histidine kinase"/>
    <property type="match status" value="1"/>
</dbReference>
<dbReference type="SUPFAM" id="SSF55785">
    <property type="entry name" value="PYP-like sensor domain (PAS domain)"/>
    <property type="match status" value="2"/>
</dbReference>
<feature type="coiled-coil region" evidence="9">
    <location>
        <begin position="8"/>
        <end position="35"/>
    </location>
</feature>
<dbReference type="InterPro" id="IPR001610">
    <property type="entry name" value="PAC"/>
</dbReference>
<comment type="catalytic activity">
    <reaction evidence="1">
        <text>ATP + protein L-histidine = ADP + protein N-phospho-L-histidine.</text>
        <dbReference type="EC" id="2.7.13.3"/>
    </reaction>
</comment>
<name>A0ABR5SB01_9BACT</name>
<evidence type="ECO:0000256" key="4">
    <source>
        <dbReference type="ARBA" id="ARBA00022679"/>
    </source>
</evidence>
<sequence length="725" mass="82529">MEPCDKKIDELLEQLSKVNEELIREKSERQQSESETEALLKGTRAVLEYQDFKISARTIFDTCKDIIGAAAGYVALLTSDGSENEVLFLEAGGLPCTVDPSLPMPIRGLREVAYRTGEVVYDNNFHTSTWMDYMPEGHVQLDNVMFSPLKLDGKGVGLIGLANKPGGFTDRDAKLASAFGEYAAISLLNSRSKELLEINEKKLRSVVDTAGDAIITIDSNQKVIYWNKASEKLFNYAVSEALNKDISIIIPERYKQRHKEGAKRVSQTGQSKLFGKTFEISGLRKNGEEFPVEISLAMWKVKEDTYYTGIIRDITERKNSQEQIRRAKDNLELLVQIRTNELSKAVIAMQESEEKYRGIFNDTQTPILIFNPDTQEILEANDRACSFYGYKKGEFTKKKIPDIHTLSDEQLRAIIVDVKNNKHENVVTRHRLSSGEIRDVEIYASPIRINEKVIICAMVHDITERKRLEEEIRIINLNLQKRVDSEVENNRNKDQLMYEHSRHISLGELLINISHHWRQPLCSIGLTIQDIKDAYMHDELDGAYIKKTVGLAMSELKSLSDTIDNFRNFYIQTKEQMEFNIAGEINKAERLISGYVKEKDIIVEKDLDKSLTTQGYQNEFAQVVLNILTNAKDKFEKSNLTCGTIKIRLYRDTATDRKVITIADSGGGVPDDIINKVFDPYFTTKDKSRGTGMGLYMAKVIIEKNMHGSISIRNIDGWCELRIEI</sequence>
<evidence type="ECO:0000259" key="10">
    <source>
        <dbReference type="PROSITE" id="PS50109"/>
    </source>
</evidence>
<feature type="domain" description="PAC" evidence="12">
    <location>
        <begin position="421"/>
        <end position="474"/>
    </location>
</feature>
<keyword evidence="9" id="KW-0175">Coiled coil</keyword>
<dbReference type="PROSITE" id="PS50112">
    <property type="entry name" value="PAS"/>
    <property type="match status" value="2"/>
</dbReference>
<dbReference type="SUPFAM" id="SSF55781">
    <property type="entry name" value="GAF domain-like"/>
    <property type="match status" value="1"/>
</dbReference>
<evidence type="ECO:0000256" key="6">
    <source>
        <dbReference type="ARBA" id="ARBA00022777"/>
    </source>
</evidence>
<keyword evidence="8" id="KW-0902">Two-component regulatory system</keyword>
<dbReference type="PANTHER" id="PTHR43065">
    <property type="entry name" value="SENSOR HISTIDINE KINASE"/>
    <property type="match status" value="1"/>
</dbReference>
<dbReference type="NCBIfam" id="TIGR00229">
    <property type="entry name" value="sensory_box"/>
    <property type="match status" value="2"/>
</dbReference>
<evidence type="ECO:0000313" key="14">
    <source>
        <dbReference type="Proteomes" id="UP000060487"/>
    </source>
</evidence>
<dbReference type="Proteomes" id="UP000060487">
    <property type="component" value="Unassembled WGS sequence"/>
</dbReference>
<feature type="domain" description="PAC" evidence="12">
    <location>
        <begin position="276"/>
        <end position="326"/>
    </location>
</feature>
<dbReference type="InterPro" id="IPR036097">
    <property type="entry name" value="HisK_dim/P_sf"/>
</dbReference>
<comment type="caution">
    <text evidence="13">The sequence shown here is derived from an EMBL/GenBank/DDBJ whole genome shotgun (WGS) entry which is preliminary data.</text>
</comment>
<dbReference type="InterPro" id="IPR029016">
    <property type="entry name" value="GAF-like_dom_sf"/>
</dbReference>
<dbReference type="InterPro" id="IPR004358">
    <property type="entry name" value="Sig_transdc_His_kin-like_C"/>
</dbReference>
<dbReference type="PRINTS" id="PR00344">
    <property type="entry name" value="BCTRLSENSOR"/>
</dbReference>
<evidence type="ECO:0000256" key="5">
    <source>
        <dbReference type="ARBA" id="ARBA00022741"/>
    </source>
</evidence>
<protein>
    <recommendedName>
        <fullName evidence="2">histidine kinase</fullName>
        <ecNumber evidence="2">2.7.13.3</ecNumber>
    </recommendedName>
</protein>
<dbReference type="SUPFAM" id="SSF55874">
    <property type="entry name" value="ATPase domain of HSP90 chaperone/DNA topoisomerase II/histidine kinase"/>
    <property type="match status" value="1"/>
</dbReference>